<dbReference type="InterPro" id="IPR013112">
    <property type="entry name" value="FAD-bd_8"/>
</dbReference>
<evidence type="ECO:0000256" key="15">
    <source>
        <dbReference type="ARBA" id="ARBA00023136"/>
    </source>
</evidence>
<evidence type="ECO:0000256" key="3">
    <source>
        <dbReference type="ARBA" id="ARBA00006278"/>
    </source>
</evidence>
<dbReference type="GO" id="GO:0006826">
    <property type="term" value="P:iron ion transport"/>
    <property type="evidence" value="ECO:0007669"/>
    <property type="project" value="TreeGrafter"/>
</dbReference>
<evidence type="ECO:0000259" key="19">
    <source>
        <dbReference type="PROSITE" id="PS51384"/>
    </source>
</evidence>
<keyword evidence="13" id="KW-0408">Iron</keyword>
<dbReference type="Pfam" id="PF08022">
    <property type="entry name" value="FAD_binding_8"/>
    <property type="match status" value="1"/>
</dbReference>
<keyword evidence="10" id="KW-0249">Electron transport</keyword>
<dbReference type="PANTHER" id="PTHR32361:SF9">
    <property type="entry name" value="FERRIC REDUCTASE TRANSMEMBRANE COMPONENT 3-RELATED"/>
    <property type="match status" value="1"/>
</dbReference>
<keyword evidence="7 17" id="KW-0812">Transmembrane</keyword>
<feature type="domain" description="FAD-binding FR-type" evidence="19">
    <location>
        <begin position="422"/>
        <end position="551"/>
    </location>
</feature>
<keyword evidence="21" id="KW-1185">Reference proteome</keyword>
<dbReference type="SFLD" id="SFLDS00052">
    <property type="entry name" value="Ferric_Reductase_Domain"/>
    <property type="match status" value="1"/>
</dbReference>
<evidence type="ECO:0000256" key="9">
    <source>
        <dbReference type="ARBA" id="ARBA00022857"/>
    </source>
</evidence>
<evidence type="ECO:0000313" key="20">
    <source>
        <dbReference type="EMBL" id="GMM35110.1"/>
    </source>
</evidence>
<comment type="caution">
    <text evidence="20">The sequence shown here is derived from an EMBL/GenBank/DDBJ whole genome shotgun (WGS) entry which is preliminary data.</text>
</comment>
<keyword evidence="5" id="KW-0349">Heme</keyword>
<dbReference type="GeneID" id="90073089"/>
<name>A0AAV5QJH4_9ASCO</name>
<evidence type="ECO:0000256" key="5">
    <source>
        <dbReference type="ARBA" id="ARBA00022617"/>
    </source>
</evidence>
<comment type="similarity">
    <text evidence="3">Belongs to the ferric reductase (FRE) family.</text>
</comment>
<evidence type="ECO:0000256" key="6">
    <source>
        <dbReference type="ARBA" id="ARBA00022630"/>
    </source>
</evidence>
<dbReference type="GO" id="GO:0015677">
    <property type="term" value="P:copper ion import"/>
    <property type="evidence" value="ECO:0007669"/>
    <property type="project" value="TreeGrafter"/>
</dbReference>
<evidence type="ECO:0000256" key="8">
    <source>
        <dbReference type="ARBA" id="ARBA00022827"/>
    </source>
</evidence>
<evidence type="ECO:0000256" key="18">
    <source>
        <dbReference type="SAM" id="SignalP"/>
    </source>
</evidence>
<dbReference type="Proteomes" id="UP001360560">
    <property type="component" value="Unassembled WGS sequence"/>
</dbReference>
<keyword evidence="11 17" id="KW-1133">Transmembrane helix</keyword>
<organism evidence="20 21">
    <name type="scientific">Saccharomycopsis crataegensis</name>
    <dbReference type="NCBI Taxonomy" id="43959"/>
    <lineage>
        <taxon>Eukaryota</taxon>
        <taxon>Fungi</taxon>
        <taxon>Dikarya</taxon>
        <taxon>Ascomycota</taxon>
        <taxon>Saccharomycotina</taxon>
        <taxon>Saccharomycetes</taxon>
        <taxon>Saccharomycopsidaceae</taxon>
        <taxon>Saccharomycopsis</taxon>
    </lineage>
</organism>
<dbReference type="SUPFAM" id="SSF52343">
    <property type="entry name" value="Ferredoxin reductase-like, C-terminal NADP-linked domain"/>
    <property type="match status" value="1"/>
</dbReference>
<sequence length="760" mass="87237">MLQLLNILIILSLINASLTSGKIVGDSDVESTIIGCQFTVKDYAFGCVPEDISKSFWECSCIYEPIITSIIDCFQDFVSETRLNEAIEEFSKYCSDTLEDRFELSRVDLWDIYYNGSNYIIDPVDKDDPLNDSTVPSNKTFYVPIKLDQARVKMYYNDMRIFNYNLSTSTLSGKVICYYWSIIFLGFFFYNSFVHNNSLSLLNKNRKFNKTIINKVKKYITIPNTIPNRHHFPCSFPILEATKIFSSALIPSRLETIIVTLYIILNIYLLVFGYQVNPKSSFFPTVPDQVARYLADRSGIIALDNVPILILLAGRNSILTWFTGLPYSSLIVYHKWISRGMVFNALIHSFLYLVISCENGTLGSSMRESYFIWGVIATLFGVAIILQAVHFLRSRWYETFLIIHIIFASIFLIGMINHCLEVGWIGYTVASISLWALDRLIRLIRILKFGIQKATIKLVGDTTLQLSVPKSCLKPYPGCYVFVYFWLPTTFWQSHPFCVIESVTDDNEVSIFIQVKEGITKKLYNYVQNCPNQAAKVNVSLEGPYGVYYNLEKYKTILFFAGGTGIPGPFYHLENIIRGTRKNNKPSQDGEGEGQQKQQYLKLYWSTKKLKDLEWFHNELKVLKSSRTATSIYLTREKDAKSATESGDDREIISMMEDGTENTHLLSSENSTFLSTKVPEEALLKELETFIDISFNRRPNIEKIMKQEFDSYQELGSVDRSIAIVFCGPAIMCDQIREVVAKLVDNYDQVIDIYEELQVW</sequence>
<dbReference type="InterPro" id="IPR017927">
    <property type="entry name" value="FAD-bd_FR_type"/>
</dbReference>
<evidence type="ECO:0000256" key="11">
    <source>
        <dbReference type="ARBA" id="ARBA00022989"/>
    </source>
</evidence>
<comment type="subcellular location">
    <subcellularLocation>
        <location evidence="2">Membrane</location>
        <topology evidence="2">Multi-pass membrane protein</topology>
    </subcellularLocation>
</comment>
<comment type="cofactor">
    <cofactor evidence="1">
        <name>FAD</name>
        <dbReference type="ChEBI" id="CHEBI:57692"/>
    </cofactor>
</comment>
<dbReference type="GO" id="GO:0000293">
    <property type="term" value="F:ferric-chelate reductase activity"/>
    <property type="evidence" value="ECO:0007669"/>
    <property type="project" value="UniProtKB-ARBA"/>
</dbReference>
<dbReference type="AlphaFoldDB" id="A0AAV5QJH4"/>
<accession>A0AAV5QJH4</accession>
<evidence type="ECO:0000256" key="13">
    <source>
        <dbReference type="ARBA" id="ARBA00023004"/>
    </source>
</evidence>
<dbReference type="InterPro" id="IPR013130">
    <property type="entry name" value="Fe3_Rdtase_TM_dom"/>
</dbReference>
<dbReference type="InterPro" id="IPR013121">
    <property type="entry name" value="Fe_red_NAD-bd_6"/>
</dbReference>
<dbReference type="InterPro" id="IPR039261">
    <property type="entry name" value="FNR_nucleotide-bd"/>
</dbReference>
<keyword evidence="14" id="KW-0406">Ion transport</keyword>
<evidence type="ECO:0000313" key="21">
    <source>
        <dbReference type="Proteomes" id="UP001360560"/>
    </source>
</evidence>
<keyword evidence="4" id="KW-0813">Transport</keyword>
<evidence type="ECO:0000256" key="17">
    <source>
        <dbReference type="SAM" id="Phobius"/>
    </source>
</evidence>
<dbReference type="Gene3D" id="3.40.50.80">
    <property type="entry name" value="Nucleotide-binding domain of ferredoxin-NADP reductase (FNR) module"/>
    <property type="match status" value="1"/>
</dbReference>
<evidence type="ECO:0000256" key="7">
    <source>
        <dbReference type="ARBA" id="ARBA00022692"/>
    </source>
</evidence>
<keyword evidence="18" id="KW-0732">Signal</keyword>
<feature type="transmembrane region" description="Helical" evidence="17">
    <location>
        <begin position="256"/>
        <end position="276"/>
    </location>
</feature>
<feature type="chain" id="PRO_5043988901" description="FAD-binding FR-type domain-containing protein" evidence="18">
    <location>
        <begin position="17"/>
        <end position="760"/>
    </location>
</feature>
<evidence type="ECO:0000256" key="12">
    <source>
        <dbReference type="ARBA" id="ARBA00023002"/>
    </source>
</evidence>
<feature type="transmembrane region" description="Helical" evidence="17">
    <location>
        <begin position="422"/>
        <end position="441"/>
    </location>
</feature>
<dbReference type="PANTHER" id="PTHR32361">
    <property type="entry name" value="FERRIC/CUPRIC REDUCTASE TRANSMEMBRANE COMPONENT"/>
    <property type="match status" value="1"/>
</dbReference>
<evidence type="ECO:0000256" key="10">
    <source>
        <dbReference type="ARBA" id="ARBA00022982"/>
    </source>
</evidence>
<reference evidence="20 21" key="1">
    <citation type="journal article" date="2023" name="Elife">
        <title>Identification of key yeast species and microbe-microbe interactions impacting larval growth of Drosophila in the wild.</title>
        <authorList>
            <person name="Mure A."/>
            <person name="Sugiura Y."/>
            <person name="Maeda R."/>
            <person name="Honda K."/>
            <person name="Sakurai N."/>
            <person name="Takahashi Y."/>
            <person name="Watada M."/>
            <person name="Katoh T."/>
            <person name="Gotoh A."/>
            <person name="Gotoh Y."/>
            <person name="Taniguchi I."/>
            <person name="Nakamura K."/>
            <person name="Hayashi T."/>
            <person name="Katayama T."/>
            <person name="Uemura T."/>
            <person name="Hattori Y."/>
        </authorList>
    </citation>
    <scope>NUCLEOTIDE SEQUENCE [LARGE SCALE GENOMIC DNA]</scope>
    <source>
        <strain evidence="20 21">SC-9</strain>
    </source>
</reference>
<keyword evidence="8" id="KW-0274">FAD</keyword>
<evidence type="ECO:0000256" key="14">
    <source>
        <dbReference type="ARBA" id="ARBA00023065"/>
    </source>
</evidence>
<evidence type="ECO:0000256" key="1">
    <source>
        <dbReference type="ARBA" id="ARBA00001974"/>
    </source>
</evidence>
<feature type="transmembrane region" description="Helical" evidence="17">
    <location>
        <begin position="336"/>
        <end position="355"/>
    </location>
</feature>
<keyword evidence="12" id="KW-0560">Oxidoreductase</keyword>
<dbReference type="InterPro" id="IPR051410">
    <property type="entry name" value="Ferric/Cupric_Reductase"/>
</dbReference>
<evidence type="ECO:0000256" key="2">
    <source>
        <dbReference type="ARBA" id="ARBA00004141"/>
    </source>
</evidence>
<feature type="transmembrane region" description="Helical" evidence="17">
    <location>
        <begin position="396"/>
        <end position="416"/>
    </location>
</feature>
<feature type="signal peptide" evidence="18">
    <location>
        <begin position="1"/>
        <end position="16"/>
    </location>
</feature>
<dbReference type="GO" id="GO:0005886">
    <property type="term" value="C:plasma membrane"/>
    <property type="evidence" value="ECO:0007669"/>
    <property type="project" value="TreeGrafter"/>
</dbReference>
<dbReference type="CDD" id="cd06186">
    <property type="entry name" value="NOX_Duox_like_FAD_NADP"/>
    <property type="match status" value="1"/>
</dbReference>
<keyword evidence="5" id="KW-0479">Metal-binding</keyword>
<dbReference type="Pfam" id="PF01794">
    <property type="entry name" value="Ferric_reduct"/>
    <property type="match status" value="1"/>
</dbReference>
<proteinExistence type="inferred from homology"/>
<gene>
    <name evidence="20" type="ORF">DASC09_024350</name>
</gene>
<dbReference type="Pfam" id="PF08030">
    <property type="entry name" value="NAD_binding_6"/>
    <property type="match status" value="1"/>
</dbReference>
<keyword evidence="15 17" id="KW-0472">Membrane</keyword>
<feature type="transmembrane region" description="Helical" evidence="17">
    <location>
        <begin position="370"/>
        <end position="389"/>
    </location>
</feature>
<dbReference type="EMBL" id="BTFZ01000004">
    <property type="protein sequence ID" value="GMM35110.1"/>
    <property type="molecule type" value="Genomic_DNA"/>
</dbReference>
<evidence type="ECO:0000256" key="4">
    <source>
        <dbReference type="ARBA" id="ARBA00022448"/>
    </source>
</evidence>
<evidence type="ECO:0000256" key="16">
    <source>
        <dbReference type="ARBA" id="ARBA00023180"/>
    </source>
</evidence>
<keyword evidence="16" id="KW-0325">Glycoprotein</keyword>
<feature type="transmembrane region" description="Helical" evidence="17">
    <location>
        <begin position="306"/>
        <end position="324"/>
    </location>
</feature>
<protein>
    <recommendedName>
        <fullName evidence="19">FAD-binding FR-type domain-containing protein</fullName>
    </recommendedName>
</protein>
<dbReference type="RefSeq" id="XP_064852110.1">
    <property type="nucleotide sequence ID" value="XM_064996038.1"/>
</dbReference>
<dbReference type="GO" id="GO:0006879">
    <property type="term" value="P:intracellular iron ion homeostasis"/>
    <property type="evidence" value="ECO:0007669"/>
    <property type="project" value="TreeGrafter"/>
</dbReference>
<dbReference type="SFLD" id="SFLDG01168">
    <property type="entry name" value="Ferric_reductase_subgroup_(FRE"/>
    <property type="match status" value="1"/>
</dbReference>
<keyword evidence="6" id="KW-0285">Flavoprotein</keyword>
<dbReference type="PROSITE" id="PS51384">
    <property type="entry name" value="FAD_FR"/>
    <property type="match status" value="1"/>
</dbReference>
<keyword evidence="9" id="KW-0521">NADP</keyword>